<reference evidence="1" key="1">
    <citation type="submission" date="2020-11" db="EMBL/GenBank/DDBJ databases">
        <authorList>
            <person name="Tran Van P."/>
        </authorList>
    </citation>
    <scope>NUCLEOTIDE SEQUENCE</scope>
</reference>
<dbReference type="EMBL" id="OC858701">
    <property type="protein sequence ID" value="CAD7626749.1"/>
    <property type="molecule type" value="Genomic_DNA"/>
</dbReference>
<sequence>MNILVIILMNYYSPEVNGDKGLGVRSNEFRIQFLTPRPIVRQSTTHSPEMAFEISNNELTGHLAKQVNMVTLTSEGGVEGQVVSYIHNIKYQVNDICVTLRN</sequence>
<dbReference type="AlphaFoldDB" id="A0A7R9KP48"/>
<organism evidence="1">
    <name type="scientific">Medioppia subpectinata</name>
    <dbReference type="NCBI Taxonomy" id="1979941"/>
    <lineage>
        <taxon>Eukaryota</taxon>
        <taxon>Metazoa</taxon>
        <taxon>Ecdysozoa</taxon>
        <taxon>Arthropoda</taxon>
        <taxon>Chelicerata</taxon>
        <taxon>Arachnida</taxon>
        <taxon>Acari</taxon>
        <taxon>Acariformes</taxon>
        <taxon>Sarcoptiformes</taxon>
        <taxon>Oribatida</taxon>
        <taxon>Brachypylina</taxon>
        <taxon>Oppioidea</taxon>
        <taxon>Oppiidae</taxon>
        <taxon>Medioppia</taxon>
    </lineage>
</organism>
<dbReference type="Proteomes" id="UP000759131">
    <property type="component" value="Unassembled WGS sequence"/>
</dbReference>
<feature type="non-terminal residue" evidence="1">
    <location>
        <position position="1"/>
    </location>
</feature>
<evidence type="ECO:0000313" key="1">
    <source>
        <dbReference type="EMBL" id="CAD7626749.1"/>
    </source>
</evidence>
<proteinExistence type="predicted"/>
<name>A0A7R9KP48_9ACAR</name>
<protein>
    <submittedName>
        <fullName evidence="1">Uncharacterized protein</fullName>
    </submittedName>
</protein>
<keyword evidence="2" id="KW-1185">Reference proteome</keyword>
<dbReference type="EMBL" id="CAJPIZ010004126">
    <property type="protein sequence ID" value="CAG2107179.1"/>
    <property type="molecule type" value="Genomic_DNA"/>
</dbReference>
<gene>
    <name evidence="1" type="ORF">OSB1V03_LOCUS7181</name>
</gene>
<accession>A0A7R9KP48</accession>
<evidence type="ECO:0000313" key="2">
    <source>
        <dbReference type="Proteomes" id="UP000759131"/>
    </source>
</evidence>